<dbReference type="NCBIfam" id="NF040628">
    <property type="entry name" value="GT-D_rel"/>
    <property type="match status" value="1"/>
</dbReference>
<dbReference type="AlphaFoldDB" id="A0A852T647"/>
<protein>
    <recommendedName>
        <fullName evidence="1">GT-D fold-like domain-containing protein</fullName>
    </recommendedName>
</protein>
<evidence type="ECO:0000313" key="2">
    <source>
        <dbReference type="EMBL" id="NYE04220.1"/>
    </source>
</evidence>
<accession>A0A852T647</accession>
<reference evidence="3" key="1">
    <citation type="submission" date="2020-07" db="EMBL/GenBank/DDBJ databases">
        <authorList>
            <person name="Partida-Martinez L."/>
            <person name="Huntemann M."/>
            <person name="Clum A."/>
            <person name="Wang J."/>
            <person name="Palaniappan K."/>
            <person name="Ritter S."/>
            <person name="Chen I.-M."/>
            <person name="Stamatis D."/>
            <person name="Reddy T."/>
            <person name="O'Malley R."/>
            <person name="Daum C."/>
            <person name="Shapiro N."/>
            <person name="Ivanova N."/>
            <person name="Kyrpides N."/>
            <person name="Woyke T."/>
        </authorList>
    </citation>
    <scope>NUCLEOTIDE SEQUENCE [LARGE SCALE GENOMIC DNA]</scope>
    <source>
        <strain evidence="3">AT2.8</strain>
    </source>
</reference>
<dbReference type="InterPro" id="IPR049785">
    <property type="entry name" value="GT-D-like_firm"/>
</dbReference>
<name>A0A852T647_9BACI</name>
<proteinExistence type="predicted"/>
<evidence type="ECO:0000259" key="1">
    <source>
        <dbReference type="Pfam" id="PF22882"/>
    </source>
</evidence>
<gene>
    <name evidence="2" type="ORF">F4694_000964</name>
</gene>
<dbReference type="InterPro" id="IPR055171">
    <property type="entry name" value="GT-D-like"/>
</dbReference>
<reference evidence="3" key="2">
    <citation type="submission" date="2020-08" db="EMBL/GenBank/DDBJ databases">
        <title>The Agave Microbiome: Exploring the role of microbial communities in plant adaptations to desert environments.</title>
        <authorList>
            <person name="Partida-Martinez L.P."/>
        </authorList>
    </citation>
    <scope>NUCLEOTIDE SEQUENCE [LARGE SCALE GENOMIC DNA]</scope>
    <source>
        <strain evidence="3">AT2.8</strain>
    </source>
</reference>
<dbReference type="EMBL" id="JACCBX010000002">
    <property type="protein sequence ID" value="NYE04220.1"/>
    <property type="molecule type" value="Genomic_DNA"/>
</dbReference>
<organism evidence="2 3">
    <name type="scientific">Neobacillus niacini</name>
    <dbReference type="NCBI Taxonomy" id="86668"/>
    <lineage>
        <taxon>Bacteria</taxon>
        <taxon>Bacillati</taxon>
        <taxon>Bacillota</taxon>
        <taxon>Bacilli</taxon>
        <taxon>Bacillales</taxon>
        <taxon>Bacillaceae</taxon>
        <taxon>Neobacillus</taxon>
    </lineage>
</organism>
<evidence type="ECO:0000313" key="3">
    <source>
        <dbReference type="Proteomes" id="UP000548423"/>
    </source>
</evidence>
<comment type="caution">
    <text evidence="2">The sequence shown here is derived from an EMBL/GenBank/DDBJ whole genome shotgun (WGS) entry which is preliminary data.</text>
</comment>
<dbReference type="Pfam" id="PF22882">
    <property type="entry name" value="GT-D-like"/>
    <property type="match status" value="1"/>
</dbReference>
<dbReference type="Proteomes" id="UP000548423">
    <property type="component" value="Unassembled WGS sequence"/>
</dbReference>
<sequence>MQTKQLGSSQLMDEILECLNNMQPSSIISVGQTEAVVIGQDMFNSDPVLQNFQTHLRREAKIANKGIKKGFYHRGVRFPNPQAQKEALEAVKAADIIGYNMLEPNARTITQRIFSLYSIQPNEIF</sequence>
<feature type="domain" description="GT-D fold-like" evidence="1">
    <location>
        <begin position="7"/>
        <end position="124"/>
    </location>
</feature>